<dbReference type="EMBL" id="BAAAHH010000014">
    <property type="protein sequence ID" value="GAA0954392.1"/>
    <property type="molecule type" value="Genomic_DNA"/>
</dbReference>
<evidence type="ECO:0000256" key="7">
    <source>
        <dbReference type="SAM" id="Phobius"/>
    </source>
</evidence>
<evidence type="ECO:0000313" key="9">
    <source>
        <dbReference type="Proteomes" id="UP001500665"/>
    </source>
</evidence>
<dbReference type="NCBIfam" id="TIGR00813">
    <property type="entry name" value="sss"/>
    <property type="match status" value="1"/>
</dbReference>
<sequence>MILPAAPGDDLRLDVTALDYLILAIYFATVLGIGFAARLTIRSSVDFFLSGRSLPAWITGLAFLSANLGATEILGMAANGAQYGLMTTHYYWIGAVPAMVFLGIVMMPFYYRSGVHSVPEFLRRRFNSETQLLNAITFAIAQILIAGINLYALALVMRALVGWPLPVSVVVAAVFVLAYITLGGLSSAIYNEVLQFFVIVAGLVPLVVLALIKVGGPGGLAERIKASPLGDPGLHTWADTAGEANPMQANWLGIVLGLGFVLSFGYWTTNFAEVQRGLSAKNTTAARLTPIVAAYPKIVIPVLTVVPGMVALTVFPALREPGADYNNAIPMLMGDLLPTGVLGVALTGLLASFMAGMAANVSGFNTVFTYDIWRGHLRKGRPDDYYVRTGRWMTVVAVVGGILTAFIAAQYGNIMAYMQQLFSFFNAPLFATFIVGLVWRRMTPWAGFWGLLLGTLAGVTSYLLYLLGPLEDFYGTELNASFWGAGIAFTVDVVVSIAVTLATRGTAKSDEELKGLVRGLPSDRPDDFQTGDDKWYRSPVKLGLGALALSLACYIPFW</sequence>
<accession>A0ABP4BTR6</accession>
<feature type="transmembrane region" description="Helical" evidence="7">
    <location>
        <begin position="446"/>
        <end position="468"/>
    </location>
</feature>
<organism evidence="8 9">
    <name type="scientific">Actinocorallia libanotica</name>
    <dbReference type="NCBI Taxonomy" id="46162"/>
    <lineage>
        <taxon>Bacteria</taxon>
        <taxon>Bacillati</taxon>
        <taxon>Actinomycetota</taxon>
        <taxon>Actinomycetes</taxon>
        <taxon>Streptosporangiales</taxon>
        <taxon>Thermomonosporaceae</taxon>
        <taxon>Actinocorallia</taxon>
    </lineage>
</organism>
<evidence type="ECO:0000313" key="8">
    <source>
        <dbReference type="EMBL" id="GAA0954392.1"/>
    </source>
</evidence>
<comment type="subcellular location">
    <subcellularLocation>
        <location evidence="1">Membrane</location>
        <topology evidence="1">Multi-pass membrane protein</topology>
    </subcellularLocation>
</comment>
<dbReference type="Pfam" id="PF00474">
    <property type="entry name" value="SSF"/>
    <property type="match status" value="1"/>
</dbReference>
<evidence type="ECO:0000256" key="1">
    <source>
        <dbReference type="ARBA" id="ARBA00004141"/>
    </source>
</evidence>
<dbReference type="PANTHER" id="PTHR11819">
    <property type="entry name" value="SOLUTE CARRIER FAMILY 5"/>
    <property type="match status" value="1"/>
</dbReference>
<feature type="transmembrane region" description="Helical" evidence="7">
    <location>
        <begin position="389"/>
        <end position="409"/>
    </location>
</feature>
<dbReference type="CDD" id="cd11478">
    <property type="entry name" value="SLC5sbd_u2"/>
    <property type="match status" value="1"/>
</dbReference>
<name>A0ABP4BTR6_9ACTN</name>
<feature type="transmembrane region" description="Helical" evidence="7">
    <location>
        <begin position="194"/>
        <end position="212"/>
    </location>
</feature>
<feature type="transmembrane region" description="Helical" evidence="7">
    <location>
        <begin position="20"/>
        <end position="41"/>
    </location>
</feature>
<evidence type="ECO:0000256" key="6">
    <source>
        <dbReference type="RuleBase" id="RU362091"/>
    </source>
</evidence>
<comment type="caution">
    <text evidence="8">The sequence shown here is derived from an EMBL/GenBank/DDBJ whole genome shotgun (WGS) entry which is preliminary data.</text>
</comment>
<feature type="transmembrane region" description="Helical" evidence="7">
    <location>
        <begin position="132"/>
        <end position="157"/>
    </location>
</feature>
<keyword evidence="5 7" id="KW-0472">Membrane</keyword>
<dbReference type="InterPro" id="IPR038377">
    <property type="entry name" value="Na/Glc_symporter_sf"/>
</dbReference>
<comment type="similarity">
    <text evidence="2 6">Belongs to the sodium:solute symporter (SSF) (TC 2.A.21) family.</text>
</comment>
<feature type="transmembrane region" description="Helical" evidence="7">
    <location>
        <begin position="338"/>
        <end position="368"/>
    </location>
</feature>
<dbReference type="Proteomes" id="UP001500665">
    <property type="component" value="Unassembled WGS sequence"/>
</dbReference>
<feature type="transmembrane region" description="Helical" evidence="7">
    <location>
        <begin position="298"/>
        <end position="318"/>
    </location>
</feature>
<dbReference type="RefSeq" id="WP_344242143.1">
    <property type="nucleotide sequence ID" value="NZ_BAAAHH010000014.1"/>
</dbReference>
<dbReference type="InterPro" id="IPR001734">
    <property type="entry name" value="Na/solute_symporter"/>
</dbReference>
<feature type="transmembrane region" description="Helical" evidence="7">
    <location>
        <begin position="480"/>
        <end position="502"/>
    </location>
</feature>
<keyword evidence="3 7" id="KW-0812">Transmembrane</keyword>
<evidence type="ECO:0000256" key="3">
    <source>
        <dbReference type="ARBA" id="ARBA00022692"/>
    </source>
</evidence>
<evidence type="ECO:0000256" key="5">
    <source>
        <dbReference type="ARBA" id="ARBA00023136"/>
    </source>
</evidence>
<evidence type="ECO:0000256" key="4">
    <source>
        <dbReference type="ARBA" id="ARBA00022989"/>
    </source>
</evidence>
<feature type="transmembrane region" description="Helical" evidence="7">
    <location>
        <begin position="421"/>
        <end position="439"/>
    </location>
</feature>
<feature type="transmembrane region" description="Helical" evidence="7">
    <location>
        <begin position="53"/>
        <end position="78"/>
    </location>
</feature>
<protein>
    <submittedName>
        <fullName evidence="8">Sodium:solute symporter family protein</fullName>
    </submittedName>
</protein>
<dbReference type="PROSITE" id="PS50283">
    <property type="entry name" value="NA_SOLUT_SYMP_3"/>
    <property type="match status" value="1"/>
</dbReference>
<feature type="transmembrane region" description="Helical" evidence="7">
    <location>
        <begin position="249"/>
        <end position="267"/>
    </location>
</feature>
<dbReference type="Gene3D" id="1.20.1730.10">
    <property type="entry name" value="Sodium/glucose cotransporter"/>
    <property type="match status" value="1"/>
</dbReference>
<reference evidence="9" key="1">
    <citation type="journal article" date="2019" name="Int. J. Syst. Evol. Microbiol.">
        <title>The Global Catalogue of Microorganisms (GCM) 10K type strain sequencing project: providing services to taxonomists for standard genome sequencing and annotation.</title>
        <authorList>
            <consortium name="The Broad Institute Genomics Platform"/>
            <consortium name="The Broad Institute Genome Sequencing Center for Infectious Disease"/>
            <person name="Wu L."/>
            <person name="Ma J."/>
        </authorList>
    </citation>
    <scope>NUCLEOTIDE SEQUENCE [LARGE SCALE GENOMIC DNA]</scope>
    <source>
        <strain evidence="9">JCM 10696</strain>
    </source>
</reference>
<gene>
    <name evidence="8" type="ORF">GCM10009550_37600</name>
</gene>
<keyword evidence="4 7" id="KW-1133">Transmembrane helix</keyword>
<feature type="transmembrane region" description="Helical" evidence="7">
    <location>
        <begin position="90"/>
        <end position="111"/>
    </location>
</feature>
<evidence type="ECO:0000256" key="2">
    <source>
        <dbReference type="ARBA" id="ARBA00006434"/>
    </source>
</evidence>
<feature type="transmembrane region" description="Helical" evidence="7">
    <location>
        <begin position="163"/>
        <end position="182"/>
    </location>
</feature>
<proteinExistence type="inferred from homology"/>
<dbReference type="PANTHER" id="PTHR11819:SF195">
    <property type="entry name" value="SODIUM_GLUCOSE COTRANSPORTER 4"/>
    <property type="match status" value="1"/>
</dbReference>
<keyword evidence="9" id="KW-1185">Reference proteome</keyword>